<evidence type="ECO:0000256" key="3">
    <source>
        <dbReference type="ARBA" id="ARBA00022737"/>
    </source>
</evidence>
<evidence type="ECO:0000256" key="1">
    <source>
        <dbReference type="ARBA" id="ARBA00022485"/>
    </source>
</evidence>
<feature type="domain" description="4Fe-4S ferredoxin-type" evidence="6">
    <location>
        <begin position="130"/>
        <end position="159"/>
    </location>
</feature>
<dbReference type="InterPro" id="IPR017896">
    <property type="entry name" value="4Fe4S_Fe-S-bd"/>
</dbReference>
<dbReference type="Pfam" id="PF13187">
    <property type="entry name" value="Fer4_9"/>
    <property type="match status" value="1"/>
</dbReference>
<evidence type="ECO:0000313" key="8">
    <source>
        <dbReference type="Proteomes" id="UP001177080"/>
    </source>
</evidence>
<dbReference type="RefSeq" id="WP_244762822.1">
    <property type="nucleotide sequence ID" value="NZ_JALJCJ010000006.1"/>
</dbReference>
<dbReference type="InterPro" id="IPR004496">
    <property type="entry name" value="NapF"/>
</dbReference>
<feature type="domain" description="4Fe-4S ferredoxin-type" evidence="6">
    <location>
        <begin position="25"/>
        <end position="56"/>
    </location>
</feature>
<sequence>MRHEELSRRDFLKGSRRSVALSLRPPGMLDEALADCTGCGACVEQCPTGIVSLVDNLPALDFTAGECTFCGACAEHCPEPVFSADAVTRFDHVVAIAASCLPFQRVDCQACRDVCPTGAIRFRPMLGGPFVPELMTQACTGCGACISVCPVGAVTTAPREAEAVYA</sequence>
<dbReference type="InterPro" id="IPR050572">
    <property type="entry name" value="Fe-S_Ferredoxin"/>
</dbReference>
<comment type="caution">
    <text evidence="7">The sequence shown here is derived from an EMBL/GenBank/DDBJ whole genome shotgun (WGS) entry which is preliminary data.</text>
</comment>
<dbReference type="PROSITE" id="PS51318">
    <property type="entry name" value="TAT"/>
    <property type="match status" value="1"/>
</dbReference>
<dbReference type="InterPro" id="IPR017900">
    <property type="entry name" value="4Fe4S_Fe_S_CS"/>
</dbReference>
<keyword evidence="3" id="KW-0677">Repeat</keyword>
<dbReference type="CDD" id="cd10564">
    <property type="entry name" value="NapF_like"/>
    <property type="match status" value="1"/>
</dbReference>
<reference evidence="7" key="1">
    <citation type="submission" date="2022-04" db="EMBL/GenBank/DDBJ databases">
        <title>Shinella lacus sp. nov., a novel member of the genus Shinella from water.</title>
        <authorList>
            <person name="Deng Y."/>
        </authorList>
    </citation>
    <scope>NUCLEOTIDE SEQUENCE</scope>
    <source>
        <strain evidence="7">JCM 31239</strain>
    </source>
</reference>
<keyword evidence="1" id="KW-0004">4Fe-4S</keyword>
<dbReference type="PANTHER" id="PTHR43687">
    <property type="entry name" value="ADENYLYLSULFATE REDUCTASE, BETA SUBUNIT"/>
    <property type="match status" value="1"/>
</dbReference>
<evidence type="ECO:0000313" key="7">
    <source>
        <dbReference type="EMBL" id="MDO6123525.1"/>
    </source>
</evidence>
<keyword evidence="2" id="KW-0479">Metal-binding</keyword>
<dbReference type="EMBL" id="WHSC02000008">
    <property type="protein sequence ID" value="MDO6123525.1"/>
    <property type="molecule type" value="Genomic_DNA"/>
</dbReference>
<feature type="domain" description="4Fe-4S ferredoxin-type" evidence="6">
    <location>
        <begin position="106"/>
        <end position="125"/>
    </location>
</feature>
<dbReference type="PANTHER" id="PTHR43687:SF4">
    <property type="entry name" value="BLR5484 PROTEIN"/>
    <property type="match status" value="1"/>
</dbReference>
<dbReference type="Gene3D" id="3.30.70.20">
    <property type="match status" value="2"/>
</dbReference>
<evidence type="ECO:0000256" key="4">
    <source>
        <dbReference type="ARBA" id="ARBA00023004"/>
    </source>
</evidence>
<accession>A0ABT8XIF0</accession>
<dbReference type="PROSITE" id="PS51379">
    <property type="entry name" value="4FE4S_FER_2"/>
    <property type="match status" value="4"/>
</dbReference>
<gene>
    <name evidence="7" type="primary">napF</name>
    <name evidence="7" type="ORF">GB928_020220</name>
</gene>
<evidence type="ECO:0000259" key="6">
    <source>
        <dbReference type="PROSITE" id="PS51379"/>
    </source>
</evidence>
<evidence type="ECO:0000256" key="5">
    <source>
        <dbReference type="ARBA" id="ARBA00023014"/>
    </source>
</evidence>
<keyword evidence="5" id="KW-0411">Iron-sulfur</keyword>
<dbReference type="PROSITE" id="PS00198">
    <property type="entry name" value="4FE4S_FER_1"/>
    <property type="match status" value="2"/>
</dbReference>
<evidence type="ECO:0000256" key="2">
    <source>
        <dbReference type="ARBA" id="ARBA00022723"/>
    </source>
</evidence>
<name>A0ABT8XIF0_9HYPH</name>
<protein>
    <submittedName>
        <fullName evidence="7">Ferredoxin-type protein NapF</fullName>
    </submittedName>
</protein>
<keyword evidence="4" id="KW-0408">Iron</keyword>
<proteinExistence type="predicted"/>
<dbReference type="SUPFAM" id="SSF54862">
    <property type="entry name" value="4Fe-4S ferredoxins"/>
    <property type="match status" value="1"/>
</dbReference>
<keyword evidence="8" id="KW-1185">Reference proteome</keyword>
<dbReference type="NCBIfam" id="TIGR00402">
    <property type="entry name" value="napF"/>
    <property type="match status" value="1"/>
</dbReference>
<dbReference type="Proteomes" id="UP001177080">
    <property type="component" value="Unassembled WGS sequence"/>
</dbReference>
<organism evidence="7 8">
    <name type="scientific">Shinella curvata</name>
    <dbReference type="NCBI Taxonomy" id="1817964"/>
    <lineage>
        <taxon>Bacteria</taxon>
        <taxon>Pseudomonadati</taxon>
        <taxon>Pseudomonadota</taxon>
        <taxon>Alphaproteobacteria</taxon>
        <taxon>Hyphomicrobiales</taxon>
        <taxon>Rhizobiaceae</taxon>
        <taxon>Shinella</taxon>
    </lineage>
</organism>
<feature type="domain" description="4Fe-4S ferredoxin-type" evidence="6">
    <location>
        <begin position="58"/>
        <end position="87"/>
    </location>
</feature>
<dbReference type="InterPro" id="IPR006311">
    <property type="entry name" value="TAT_signal"/>
</dbReference>
<dbReference type="Pfam" id="PF12838">
    <property type="entry name" value="Fer4_7"/>
    <property type="match status" value="1"/>
</dbReference>